<evidence type="ECO:0000313" key="1">
    <source>
        <dbReference type="EMBL" id="MFG6457145.1"/>
    </source>
</evidence>
<accession>A0ABW7G5F9</accession>
<evidence type="ECO:0000313" key="2">
    <source>
        <dbReference type="Proteomes" id="UP001606305"/>
    </source>
</evidence>
<dbReference type="Proteomes" id="UP001606305">
    <property type="component" value="Unassembled WGS sequence"/>
</dbReference>
<dbReference type="EMBL" id="JBIGIA010000006">
    <property type="protein sequence ID" value="MFG6457145.1"/>
    <property type="molecule type" value="Genomic_DNA"/>
</dbReference>
<organism evidence="1 2">
    <name type="scientific">Pelomonas nitida</name>
    <dbReference type="NCBI Taxonomy" id="3299027"/>
    <lineage>
        <taxon>Bacteria</taxon>
        <taxon>Pseudomonadati</taxon>
        <taxon>Pseudomonadota</taxon>
        <taxon>Betaproteobacteria</taxon>
        <taxon>Burkholderiales</taxon>
        <taxon>Sphaerotilaceae</taxon>
        <taxon>Roseateles</taxon>
    </lineage>
</organism>
<dbReference type="RefSeq" id="WP_394487978.1">
    <property type="nucleotide sequence ID" value="NZ_JBIGIA010000006.1"/>
</dbReference>
<gene>
    <name evidence="1" type="ORF">ACG00X_09890</name>
</gene>
<proteinExistence type="predicted"/>
<comment type="caution">
    <text evidence="1">The sequence shown here is derived from an EMBL/GenBank/DDBJ whole genome shotgun (WGS) entry which is preliminary data.</text>
</comment>
<reference evidence="1 2" key="1">
    <citation type="submission" date="2024-09" db="EMBL/GenBank/DDBJ databases">
        <title>Novel species of the genus Pelomonas and Roseateles isolated from streams.</title>
        <authorList>
            <person name="Lu H."/>
        </authorList>
    </citation>
    <scope>NUCLEOTIDE SEQUENCE [LARGE SCALE GENOMIC DNA]</scope>
    <source>
        <strain evidence="1 2">BYS96W</strain>
    </source>
</reference>
<protein>
    <submittedName>
        <fullName evidence="1">Uncharacterized protein</fullName>
    </submittedName>
</protein>
<sequence length="43" mass="4262">MFNKILIANRGARAFGAVAPATHGLPTGSAGRAGEFTPGAAHV</sequence>
<name>A0ABW7G5F9_9BURK</name>
<keyword evidence="2" id="KW-1185">Reference proteome</keyword>